<feature type="chain" id="PRO_5031019214" evidence="4">
    <location>
        <begin position="30"/>
        <end position="611"/>
    </location>
</feature>
<keyword evidence="5" id="KW-0496">Mitochondrion</keyword>
<geneLocation type="mitochondrion" evidence="5"/>
<dbReference type="GeneID" id="63661439"/>
<protein>
    <submittedName>
        <fullName evidence="5">Ribosomal protein S3b</fullName>
    </submittedName>
</protein>
<accession>A0A7T0M4S7</accession>
<reference evidence="5" key="1">
    <citation type="submission" date="2020-05" db="EMBL/GenBank/DDBJ databases">
        <title>Characterization and comparative analysis of mitochondrial genomes of the highly differentiated ciliated protists shed light on the diversity and evolution of the linear molecular architecture.</title>
        <authorList>
            <person name="Zhang T."/>
            <person name="Li C."/>
            <person name="Zhang X."/>
            <person name="Wang C."/>
            <person name="Roger A.J."/>
            <person name="Song W."/>
            <person name="Gao F."/>
        </authorList>
    </citation>
    <scope>NUCLEOTIDE SEQUENCE</scope>
</reference>
<keyword evidence="2 5" id="KW-0689">Ribosomal protein</keyword>
<comment type="similarity">
    <text evidence="1">Belongs to the universal ribosomal protein uS3 family.</text>
</comment>
<dbReference type="RefSeq" id="YP_010049601.1">
    <property type="nucleotide sequence ID" value="NC_054370.1"/>
</dbReference>
<evidence type="ECO:0000256" key="3">
    <source>
        <dbReference type="ARBA" id="ARBA00023274"/>
    </source>
</evidence>
<dbReference type="AlphaFoldDB" id="A0A7T0M4S7"/>
<dbReference type="SUPFAM" id="SSF54821">
    <property type="entry name" value="Ribosomal protein S3 C-terminal domain"/>
    <property type="match status" value="1"/>
</dbReference>
<keyword evidence="4" id="KW-0732">Signal</keyword>
<dbReference type="InterPro" id="IPR036419">
    <property type="entry name" value="Ribosomal_S3_C_sf"/>
</dbReference>
<feature type="signal peptide" evidence="4">
    <location>
        <begin position="1"/>
        <end position="29"/>
    </location>
</feature>
<dbReference type="GO" id="GO:1990904">
    <property type="term" value="C:ribonucleoprotein complex"/>
    <property type="evidence" value="ECO:0007669"/>
    <property type="project" value="UniProtKB-KW"/>
</dbReference>
<evidence type="ECO:0000256" key="1">
    <source>
        <dbReference type="ARBA" id="ARBA00010761"/>
    </source>
</evidence>
<dbReference type="GO" id="GO:0005840">
    <property type="term" value="C:ribosome"/>
    <property type="evidence" value="ECO:0007669"/>
    <property type="project" value="UniProtKB-KW"/>
</dbReference>
<dbReference type="EMBL" id="MT471317">
    <property type="protein sequence ID" value="QPL16006.1"/>
    <property type="molecule type" value="Genomic_DNA"/>
</dbReference>
<keyword evidence="3" id="KW-0687">Ribonucleoprotein</keyword>
<evidence type="ECO:0000256" key="4">
    <source>
        <dbReference type="SAM" id="SignalP"/>
    </source>
</evidence>
<evidence type="ECO:0000313" key="5">
    <source>
        <dbReference type="EMBL" id="QPL16006.1"/>
    </source>
</evidence>
<name>A0A7T0M4S7_HALGN</name>
<organism evidence="5">
    <name type="scientific">Halteria grandinella</name>
    <dbReference type="NCBI Taxonomy" id="5974"/>
    <lineage>
        <taxon>Eukaryota</taxon>
        <taxon>Sar</taxon>
        <taxon>Alveolata</taxon>
        <taxon>Ciliophora</taxon>
        <taxon>Intramacronucleata</taxon>
        <taxon>Spirotrichea</taxon>
        <taxon>Stichotrichia</taxon>
        <taxon>Sporadotrichida</taxon>
        <taxon>Halteriidae</taxon>
        <taxon>Halteria</taxon>
    </lineage>
</organism>
<sequence>MMVEQWSSKSHAWVRFLLSLLLKLKNFFSRINYKNKKIIKFKLITNLRKKKTLKFKHKKIFKNNFFIKINNLHRPLYFNNKNNFNDFNQIIFLSFFNTNINKNLIFLKSTSTLKNIIPTYINNCENNFLRFNFFYNIFFFYFNNLILQKKITSFLNNSFYNFSRTNDYTMNLNQTPHLLKFKNWNKTTYFFKNVKKQTHLLNIFSDTKLFFKHLIKLKRNFNFYKILKTDWVSINMAILTKNTIHLNLNTYFKFKKIQNYNYCELSKINLMFNNLNRDLLTETTNFSNKQNKFKNIKQFINKFYLKKNQIFNNSSNIAINFNFKKQFIREKFPQTPFLNTYFNKNNLFIPSNLEFILYLLNNPLVFKFLNKNFKNFNLISFSNINKLLNDFFFYKINSVFFQSNLIPLNNFRYDIKKRILKIFSYSRFPTISSIWHHNVLIRFLEFFTGKKIYFKIFAFLQTSLNLEEKAQCLIWSQKVKYFRKVLGPKLFLNESLQIIYLSLKLKDPFLLSNWMVATMQKISFWKYKTFLRYLKYVLRYFFWVIFKELNVKGVKFQLKGKVSVAGNARTRTVFHSIGFTSHATFNNKILYKLNLIKTFTGVLGLKVWIVF</sequence>
<evidence type="ECO:0000256" key="2">
    <source>
        <dbReference type="ARBA" id="ARBA00022980"/>
    </source>
</evidence>
<proteinExistence type="inferred from homology"/>
<dbReference type="Gene3D" id="3.30.1140.32">
    <property type="entry name" value="Ribosomal protein S3, C-terminal domain"/>
    <property type="match status" value="1"/>
</dbReference>
<gene>
    <name evidence="5" type="primary">rps3_b</name>
</gene>